<reference evidence="2 3" key="1">
    <citation type="submission" date="2015-01" db="EMBL/GenBank/DDBJ databases">
        <title>Genome Sequence of Magnetospirillum magnetotacticum Strain MS-1.</title>
        <authorList>
            <person name="Marinov G.K."/>
            <person name="Smalley M.D."/>
            <person name="DeSalvo G."/>
        </authorList>
    </citation>
    <scope>NUCLEOTIDE SEQUENCE [LARGE SCALE GENOMIC DNA]</scope>
    <source>
        <strain evidence="2 3">MS-1</strain>
    </source>
</reference>
<organism evidence="2 3">
    <name type="scientific">Paramagnetospirillum magnetotacticum MS-1</name>
    <dbReference type="NCBI Taxonomy" id="272627"/>
    <lineage>
        <taxon>Bacteria</taxon>
        <taxon>Pseudomonadati</taxon>
        <taxon>Pseudomonadota</taxon>
        <taxon>Alphaproteobacteria</taxon>
        <taxon>Rhodospirillales</taxon>
        <taxon>Magnetospirillaceae</taxon>
        <taxon>Paramagnetospirillum</taxon>
    </lineage>
</organism>
<keyword evidence="1" id="KW-0732">Signal</keyword>
<protein>
    <recommendedName>
        <fullName evidence="4">DUF3576 domain-containing protein</fullName>
    </recommendedName>
</protein>
<evidence type="ECO:0000313" key="3">
    <source>
        <dbReference type="Proteomes" id="UP000031971"/>
    </source>
</evidence>
<dbReference type="Proteomes" id="UP000031971">
    <property type="component" value="Unassembled WGS sequence"/>
</dbReference>
<dbReference type="STRING" id="272627.CCC_00902"/>
<gene>
    <name evidence="2" type="ORF">CCC_00902</name>
</gene>
<dbReference type="Pfam" id="PF12100">
    <property type="entry name" value="DUF3576"/>
    <property type="match status" value="1"/>
</dbReference>
<feature type="chain" id="PRO_5002156928" description="DUF3576 domain-containing protein" evidence="1">
    <location>
        <begin position="28"/>
        <end position="180"/>
    </location>
</feature>
<feature type="signal peptide" evidence="1">
    <location>
        <begin position="1"/>
        <end position="27"/>
    </location>
</feature>
<proteinExistence type="predicted"/>
<comment type="caution">
    <text evidence="2">The sequence shown here is derived from an EMBL/GenBank/DDBJ whole genome shotgun (WGS) entry which is preliminary data.</text>
</comment>
<dbReference type="EMBL" id="JXSL01000030">
    <property type="protein sequence ID" value="KIL97841.1"/>
    <property type="molecule type" value="Genomic_DNA"/>
</dbReference>
<evidence type="ECO:0000313" key="2">
    <source>
        <dbReference type="EMBL" id="KIL97841.1"/>
    </source>
</evidence>
<keyword evidence="3" id="KW-1185">Reference proteome</keyword>
<evidence type="ECO:0000256" key="1">
    <source>
        <dbReference type="SAM" id="SignalP"/>
    </source>
</evidence>
<sequence length="180" mass="19744">MKTVMTRKISVGALGALMLMGATLVMSGCSETQAVYPTKDKGESAPRMSNEKRETIFGPEGLFGKSKPEGEGVGIGVNAFLWRASLDTVSFMPITTADAFGGTIITDWYQLPETPSERYKVNVFILDRTLRADGVKVSLFKQVRDGSGNWVDVRVDPKMTADMENSILTRARQLRIVSTE</sequence>
<dbReference type="PROSITE" id="PS51257">
    <property type="entry name" value="PROKAR_LIPOPROTEIN"/>
    <property type="match status" value="1"/>
</dbReference>
<accession>A0A0C2UYF7</accession>
<dbReference type="AlphaFoldDB" id="A0A0C2UYF7"/>
<name>A0A0C2UYF7_PARME</name>
<evidence type="ECO:0008006" key="4">
    <source>
        <dbReference type="Google" id="ProtNLM"/>
    </source>
</evidence>
<dbReference type="InterPro" id="IPR021959">
    <property type="entry name" value="DUF3576"/>
</dbReference>